<keyword evidence="5" id="KW-0472">Membrane</keyword>
<keyword evidence="3" id="KW-0812">Transmembrane</keyword>
<dbReference type="RefSeq" id="WP_377481237.1">
    <property type="nucleotide sequence ID" value="NZ_JBHLTN010000012.1"/>
</dbReference>
<dbReference type="Proteomes" id="UP001589834">
    <property type="component" value="Unassembled WGS sequence"/>
</dbReference>
<dbReference type="Gene3D" id="2.40.128.260">
    <property type="entry name" value="Type IV secretion system, VirB10/TraB/TrbI"/>
    <property type="match status" value="1"/>
</dbReference>
<keyword evidence="7" id="KW-1185">Reference proteome</keyword>
<evidence type="ECO:0000313" key="6">
    <source>
        <dbReference type="EMBL" id="MFC0592198.1"/>
    </source>
</evidence>
<evidence type="ECO:0000256" key="1">
    <source>
        <dbReference type="ARBA" id="ARBA00004167"/>
    </source>
</evidence>
<evidence type="ECO:0000256" key="3">
    <source>
        <dbReference type="ARBA" id="ARBA00022692"/>
    </source>
</evidence>
<reference evidence="6 7" key="1">
    <citation type="submission" date="2024-09" db="EMBL/GenBank/DDBJ databases">
        <authorList>
            <person name="Sun Q."/>
            <person name="Mori K."/>
        </authorList>
    </citation>
    <scope>NUCLEOTIDE SEQUENCE [LARGE SCALE GENOMIC DNA]</scope>
    <source>
        <strain evidence="6 7">NCAIM B.02336</strain>
    </source>
</reference>
<gene>
    <name evidence="6" type="ORF">ACFFGG_06480</name>
</gene>
<comment type="similarity">
    <text evidence="2">Belongs to the TrbI/VirB10 family.</text>
</comment>
<comment type="subcellular location">
    <subcellularLocation>
        <location evidence="1">Membrane</location>
        <topology evidence="1">Single-pass membrane protein</topology>
    </subcellularLocation>
</comment>
<sequence length="231" mass="25366">APWSNLLRHFASQMVKIRSAATYLKASRNAALSPYEVKAGWDIPAVLDQGVNSDLPGEMHAVVRENVFDTRSGRHLLIPKGSRVLGYYNTNLSFGQERVQVVWHRIIFPDASSINLGTMVGQDASGYAGFQDQVNNHWGRVIGGAVLSSLFSAGFQISQRPRDNANQGLTSAEIAAAAVGMQVSQVGARLADRNLNIQPTLEIRPGYRFNIRVNKDMLFAGPYKDMPPLSR</sequence>
<keyword evidence="4" id="KW-1133">Transmembrane helix</keyword>
<organism evidence="6 7">
    <name type="scientific">Ottowia pentelensis</name>
    <dbReference type="NCBI Taxonomy" id="511108"/>
    <lineage>
        <taxon>Bacteria</taxon>
        <taxon>Pseudomonadati</taxon>
        <taxon>Pseudomonadota</taxon>
        <taxon>Betaproteobacteria</taxon>
        <taxon>Burkholderiales</taxon>
        <taxon>Comamonadaceae</taxon>
        <taxon>Ottowia</taxon>
    </lineage>
</organism>
<comment type="caution">
    <text evidence="6">The sequence shown here is derived from an EMBL/GenBank/DDBJ whole genome shotgun (WGS) entry which is preliminary data.</text>
</comment>
<accession>A0ABV6PTA8</accession>
<dbReference type="InterPro" id="IPR005498">
    <property type="entry name" value="T4SS_VirB10/TraB/TrbI"/>
</dbReference>
<protein>
    <submittedName>
        <fullName evidence="6">TrbI/VirB10 family protein</fullName>
    </submittedName>
</protein>
<dbReference type="CDD" id="cd16429">
    <property type="entry name" value="VirB10"/>
    <property type="match status" value="1"/>
</dbReference>
<evidence type="ECO:0000256" key="5">
    <source>
        <dbReference type="ARBA" id="ARBA00023136"/>
    </source>
</evidence>
<dbReference type="EMBL" id="JBHLTN010000012">
    <property type="protein sequence ID" value="MFC0592198.1"/>
    <property type="molecule type" value="Genomic_DNA"/>
</dbReference>
<proteinExistence type="inferred from homology"/>
<evidence type="ECO:0000256" key="2">
    <source>
        <dbReference type="ARBA" id="ARBA00010265"/>
    </source>
</evidence>
<evidence type="ECO:0000256" key="4">
    <source>
        <dbReference type="ARBA" id="ARBA00022989"/>
    </source>
</evidence>
<dbReference type="Pfam" id="PF03743">
    <property type="entry name" value="TrbI"/>
    <property type="match status" value="1"/>
</dbReference>
<name>A0ABV6PTA8_9BURK</name>
<dbReference type="InterPro" id="IPR042217">
    <property type="entry name" value="T4SS_VirB10/TrbI"/>
</dbReference>
<feature type="non-terminal residue" evidence="6">
    <location>
        <position position="1"/>
    </location>
</feature>
<evidence type="ECO:0000313" key="7">
    <source>
        <dbReference type="Proteomes" id="UP001589834"/>
    </source>
</evidence>